<accession>A0A0C9SKI7</accession>
<evidence type="ECO:0000313" key="3">
    <source>
        <dbReference type="Proteomes" id="UP000053263"/>
    </source>
</evidence>
<feature type="compositionally biased region" description="Acidic residues" evidence="1">
    <location>
        <begin position="53"/>
        <end position="64"/>
    </location>
</feature>
<dbReference type="Proteomes" id="UP000053263">
    <property type="component" value="Unassembled WGS sequence"/>
</dbReference>
<dbReference type="OrthoDB" id="2505473at2759"/>
<evidence type="ECO:0000256" key="1">
    <source>
        <dbReference type="SAM" id="MobiDB-lite"/>
    </source>
</evidence>
<organism evidence="2 3">
    <name type="scientific">Plicaturopsis crispa FD-325 SS-3</name>
    <dbReference type="NCBI Taxonomy" id="944288"/>
    <lineage>
        <taxon>Eukaryota</taxon>
        <taxon>Fungi</taxon>
        <taxon>Dikarya</taxon>
        <taxon>Basidiomycota</taxon>
        <taxon>Agaricomycotina</taxon>
        <taxon>Agaricomycetes</taxon>
        <taxon>Agaricomycetidae</taxon>
        <taxon>Amylocorticiales</taxon>
        <taxon>Amylocorticiaceae</taxon>
        <taxon>Plicatura</taxon>
        <taxon>Plicaturopsis crispa</taxon>
    </lineage>
</organism>
<feature type="compositionally biased region" description="Low complexity" evidence="1">
    <location>
        <begin position="1"/>
        <end position="14"/>
    </location>
</feature>
<gene>
    <name evidence="2" type="ORF">PLICRDRAFT_442426</name>
</gene>
<feature type="region of interest" description="Disordered" evidence="1">
    <location>
        <begin position="1"/>
        <end position="239"/>
    </location>
</feature>
<reference evidence="2 3" key="1">
    <citation type="submission" date="2014-06" db="EMBL/GenBank/DDBJ databases">
        <title>Evolutionary Origins and Diversification of the Mycorrhizal Mutualists.</title>
        <authorList>
            <consortium name="DOE Joint Genome Institute"/>
            <consortium name="Mycorrhizal Genomics Consortium"/>
            <person name="Kohler A."/>
            <person name="Kuo A."/>
            <person name="Nagy L.G."/>
            <person name="Floudas D."/>
            <person name="Copeland A."/>
            <person name="Barry K.W."/>
            <person name="Cichocki N."/>
            <person name="Veneault-Fourrey C."/>
            <person name="LaButti K."/>
            <person name="Lindquist E.A."/>
            <person name="Lipzen A."/>
            <person name="Lundell T."/>
            <person name="Morin E."/>
            <person name="Murat C."/>
            <person name="Riley R."/>
            <person name="Ohm R."/>
            <person name="Sun H."/>
            <person name="Tunlid A."/>
            <person name="Henrissat B."/>
            <person name="Grigoriev I.V."/>
            <person name="Hibbett D.S."/>
            <person name="Martin F."/>
        </authorList>
    </citation>
    <scope>NUCLEOTIDE SEQUENCE [LARGE SCALE GENOMIC DNA]</scope>
    <source>
        <strain evidence="2 3">FD-325 SS-3</strain>
    </source>
</reference>
<name>A0A0C9SKI7_PLICR</name>
<dbReference type="HOGENOM" id="CLU_102303_0_0_1"/>
<evidence type="ECO:0000313" key="2">
    <source>
        <dbReference type="EMBL" id="KII83806.1"/>
    </source>
</evidence>
<feature type="compositionally biased region" description="Acidic residues" evidence="1">
    <location>
        <begin position="91"/>
        <end position="105"/>
    </location>
</feature>
<dbReference type="EMBL" id="KN832574">
    <property type="protein sequence ID" value="KII83806.1"/>
    <property type="molecule type" value="Genomic_DNA"/>
</dbReference>
<sequence length="239" mass="26648">MSSEPSETAASTSRGRGRGRGKSRGGLGKYLRARGRGRGLGRPAEFGKRLVLEDEEEDELDPESEEAKEFGAKYSRRQLGTNADRYKEPEPELNSDGEVEQEPEVDLSSFLERQRLSPGPSTSPPPLDDDDIDTSLAHLATRTNPAFKSESRKGRVTQIEWDEELEKLSREKAAADATRDLKTRFRAKSEKIRNKPLVQGQGSDRDRKTGCVEAPPLPNSAPQKEPKDELQDFLDDLLN</sequence>
<keyword evidence="3" id="KW-1185">Reference proteome</keyword>
<feature type="compositionally biased region" description="Basic and acidic residues" evidence="1">
    <location>
        <begin position="166"/>
        <end position="193"/>
    </location>
</feature>
<protein>
    <submittedName>
        <fullName evidence="2">Uncharacterized protein</fullName>
    </submittedName>
</protein>
<proteinExistence type="predicted"/>
<dbReference type="AlphaFoldDB" id="A0A0C9SKI7"/>